<feature type="domain" description="Cytochrome C Planctomycete-type" evidence="5">
    <location>
        <begin position="31"/>
        <end position="78"/>
    </location>
</feature>
<proteinExistence type="predicted"/>
<gene>
    <name evidence="7" type="ORF">LNTAR_19427</name>
</gene>
<keyword evidence="8" id="KW-1185">Reference proteome</keyword>
<dbReference type="InterPro" id="IPR013036">
    <property type="entry name" value="DUF1587"/>
</dbReference>
<name>A6DQV1_9BACT</name>
<dbReference type="Pfam" id="PF07626">
    <property type="entry name" value="PSD3"/>
    <property type="match status" value="1"/>
</dbReference>
<dbReference type="Pfam" id="PF07627">
    <property type="entry name" value="PSCyt3"/>
    <property type="match status" value="1"/>
</dbReference>
<dbReference type="Pfam" id="PF07637">
    <property type="entry name" value="PSD5"/>
    <property type="match status" value="1"/>
</dbReference>
<dbReference type="Pfam" id="PF07631">
    <property type="entry name" value="PSD4"/>
    <property type="match status" value="1"/>
</dbReference>
<dbReference type="InterPro" id="IPR013043">
    <property type="entry name" value="DUF1595"/>
</dbReference>
<reference evidence="7 8" key="1">
    <citation type="journal article" date="2010" name="J. Bacteriol.">
        <title>Genome sequence of Lentisphaera araneosa HTCC2155T, the type species of the order Lentisphaerales in the phylum Lentisphaerae.</title>
        <authorList>
            <person name="Thrash J.C."/>
            <person name="Cho J.C."/>
            <person name="Vergin K.L."/>
            <person name="Morris R.M."/>
            <person name="Giovannoni S.J."/>
        </authorList>
    </citation>
    <scope>NUCLEOTIDE SEQUENCE [LARGE SCALE GENOMIC DNA]</scope>
    <source>
        <strain evidence="7 8">HTCC2155</strain>
    </source>
</reference>
<evidence type="ECO:0000259" key="3">
    <source>
        <dbReference type="Pfam" id="PF07627"/>
    </source>
</evidence>
<comment type="caution">
    <text evidence="7">The sequence shown here is derived from an EMBL/GenBank/DDBJ whole genome shotgun (WGS) entry which is preliminary data.</text>
</comment>
<dbReference type="InterPro" id="IPR011429">
    <property type="entry name" value="Cyt_c_Planctomycete-type"/>
</dbReference>
<protein>
    <recommendedName>
        <fullName evidence="9">Cytochrome c domain-containing protein</fullName>
    </recommendedName>
</protein>
<dbReference type="EMBL" id="ABCK01000021">
    <property type="protein sequence ID" value="EDM26001.1"/>
    <property type="molecule type" value="Genomic_DNA"/>
</dbReference>
<dbReference type="STRING" id="313628.LNTAR_19427"/>
<accession>A6DQV1</accession>
<evidence type="ECO:0000313" key="7">
    <source>
        <dbReference type="EMBL" id="EDM26001.1"/>
    </source>
</evidence>
<evidence type="ECO:0000259" key="2">
    <source>
        <dbReference type="Pfam" id="PF07626"/>
    </source>
</evidence>
<evidence type="ECO:0008006" key="9">
    <source>
        <dbReference type="Google" id="ProtNLM"/>
    </source>
</evidence>
<evidence type="ECO:0000259" key="4">
    <source>
        <dbReference type="Pfam" id="PF07631"/>
    </source>
</evidence>
<dbReference type="InterPro" id="IPR013042">
    <property type="entry name" value="DUF1592"/>
</dbReference>
<evidence type="ECO:0000259" key="6">
    <source>
        <dbReference type="Pfam" id="PF07637"/>
    </source>
</evidence>
<dbReference type="InterPro" id="IPR011478">
    <property type="entry name" value="DUF1585"/>
</dbReference>
<evidence type="ECO:0000313" key="8">
    <source>
        <dbReference type="Proteomes" id="UP000004947"/>
    </source>
</evidence>
<evidence type="ECO:0000259" key="1">
    <source>
        <dbReference type="Pfam" id="PF07624"/>
    </source>
</evidence>
<dbReference type="SUPFAM" id="SSF46626">
    <property type="entry name" value="Cytochrome c"/>
    <property type="match status" value="1"/>
</dbReference>
<dbReference type="Pfam" id="PF07635">
    <property type="entry name" value="PSCyt1"/>
    <property type="match status" value="1"/>
</dbReference>
<organism evidence="7 8">
    <name type="scientific">Lentisphaera araneosa HTCC2155</name>
    <dbReference type="NCBI Taxonomy" id="313628"/>
    <lineage>
        <taxon>Bacteria</taxon>
        <taxon>Pseudomonadati</taxon>
        <taxon>Lentisphaerota</taxon>
        <taxon>Lentisphaeria</taxon>
        <taxon>Lentisphaerales</taxon>
        <taxon>Lentisphaeraceae</taxon>
        <taxon>Lentisphaera</taxon>
    </lineage>
</organism>
<dbReference type="RefSeq" id="WP_007280224.1">
    <property type="nucleotide sequence ID" value="NZ_ABCK01000021.1"/>
</dbReference>
<feature type="domain" description="DUF1585" evidence="1">
    <location>
        <begin position="727"/>
        <end position="796"/>
    </location>
</feature>
<dbReference type="GO" id="GO:0020037">
    <property type="term" value="F:heme binding"/>
    <property type="evidence" value="ECO:0007669"/>
    <property type="project" value="InterPro"/>
</dbReference>
<dbReference type="InterPro" id="IPR013039">
    <property type="entry name" value="DUF1588"/>
</dbReference>
<dbReference type="GO" id="GO:0009055">
    <property type="term" value="F:electron transfer activity"/>
    <property type="evidence" value="ECO:0007669"/>
    <property type="project" value="InterPro"/>
</dbReference>
<feature type="domain" description="DUF1588" evidence="3">
    <location>
        <begin position="615"/>
        <end position="706"/>
    </location>
</feature>
<feature type="domain" description="DUF1595" evidence="6">
    <location>
        <begin position="396"/>
        <end position="457"/>
    </location>
</feature>
<dbReference type="OrthoDB" id="713772at2"/>
<feature type="domain" description="DUF1587" evidence="2">
    <location>
        <begin position="115"/>
        <end position="177"/>
    </location>
</feature>
<evidence type="ECO:0000259" key="5">
    <source>
        <dbReference type="Pfam" id="PF07635"/>
    </source>
</evidence>
<dbReference type="eggNOG" id="COG1020">
    <property type="taxonomic scope" value="Bacteria"/>
</dbReference>
<feature type="domain" description="DUF1592" evidence="4">
    <location>
        <begin position="465"/>
        <end position="594"/>
    </location>
</feature>
<dbReference type="Pfam" id="PF07624">
    <property type="entry name" value="PSD2"/>
    <property type="match status" value="1"/>
</dbReference>
<dbReference type="Proteomes" id="UP000004947">
    <property type="component" value="Unassembled WGS sequence"/>
</dbReference>
<dbReference type="InterPro" id="IPR036909">
    <property type="entry name" value="Cyt_c-like_dom_sf"/>
</dbReference>
<dbReference type="AlphaFoldDB" id="A6DQV1"/>
<sequence>MKYFILTLFCLASLQAGDFEQTIKPFFEQHCISCHGVEKQKGKLRLDNISMNFSSLESAEQWQFILDELNGATMPPEDEPQPSKKELTEVLEVLTYEIEKAKKHHYGKNREVVMRRLNKREYINTMFELTGVRFDEKDIIDDQSTAEYDNHGEGLYVSSFLLGKYREYANEALSKVFAQEAPKVTSYKKKNLAQEKNDWIKKKLAGFEKDKSQSKKSSGKKGRVEEQKAEYDYLKAYLKQAEAQKGLVIEHDQEVKFTTKEGRNGLFNGLGNYKIAIEAQLKNLKTGDKAYLVIGDRHLDISELSTKKQVLVFDVYCSIKTVFKLKFFASQTQQNRGKRKRKNKSKGGFPDISVGGPKLILSSFAIEHRETGATEASYKKIFPVGKKSSESHERYAGKVIKHFALRAYRGRQITFDFYKFLMGIYKENVKNGMDEIAAIKEPLVIILSSPKFVYLTEASGSSKSISDLELAIRLSYFLWSAPPDKELYKLVSSRELRSKSVLNQQLIRMLKDPRSRAFSEGFFKKWLEMENLDLIEVKNAHDSGPQKYSLQLEQLLKQEPLEFFRALILRNLSISNLLDSEFLVLNQTLASYYKLPVKVSENKFQIVKLPSDSPRGGLMGMGAILAMLGNGDRSSPVLRGNFVLTKMMGMASPPPPPNVPDLEIQTQGNIKDKLKAHQEQAQCASCHKTIDPAGFGLESFDQSGQWVGINKQNKNVVEGKLPGLGSYKNYFEQRKLLLNNKDNFAKAFIEQLCSYAFARKVGFADGALVDQLSAKAKSNDYKLRDIISDIVLSNEFTMK</sequence>